<reference evidence="2 3" key="1">
    <citation type="submission" date="2023-10" db="EMBL/GenBank/DDBJ databases">
        <title>Genomes of two closely related lineages of the louse Polyplax serrata with different host specificities.</title>
        <authorList>
            <person name="Martinu J."/>
            <person name="Tarabai H."/>
            <person name="Stefka J."/>
            <person name="Hypsa V."/>
        </authorList>
    </citation>
    <scope>NUCLEOTIDE SEQUENCE [LARGE SCALE GENOMIC DNA]</scope>
    <source>
        <strain evidence="2">HR10_N</strain>
    </source>
</reference>
<feature type="compositionally biased region" description="Gly residues" evidence="1">
    <location>
        <begin position="57"/>
        <end position="76"/>
    </location>
</feature>
<accession>A0AAN8NUY8</accession>
<evidence type="ECO:0000313" key="3">
    <source>
        <dbReference type="Proteomes" id="UP001372834"/>
    </source>
</evidence>
<proteinExistence type="predicted"/>
<sequence length="96" mass="10083">MAALFEQTSKRKKRAIEEKKISEIHQKKFPLASGKKTFRWKTCGTKAREAEDDGSNDGDGAGDGGCSDGGGGGGGASVAAPVADNRNEWKLAQGEK</sequence>
<dbReference type="EMBL" id="JAWJWE010000036">
    <property type="protein sequence ID" value="KAK6629384.1"/>
    <property type="molecule type" value="Genomic_DNA"/>
</dbReference>
<feature type="compositionally biased region" description="Basic and acidic residues" evidence="1">
    <location>
        <begin position="85"/>
        <end position="96"/>
    </location>
</feature>
<gene>
    <name evidence="2" type="ORF">RUM43_003201</name>
</gene>
<evidence type="ECO:0000256" key="1">
    <source>
        <dbReference type="SAM" id="MobiDB-lite"/>
    </source>
</evidence>
<protein>
    <submittedName>
        <fullName evidence="2">Uncharacterized protein</fullName>
    </submittedName>
</protein>
<name>A0AAN8NUY8_POLSC</name>
<dbReference type="Proteomes" id="UP001372834">
    <property type="component" value="Unassembled WGS sequence"/>
</dbReference>
<evidence type="ECO:0000313" key="2">
    <source>
        <dbReference type="EMBL" id="KAK6629384.1"/>
    </source>
</evidence>
<comment type="caution">
    <text evidence="2">The sequence shown here is derived from an EMBL/GenBank/DDBJ whole genome shotgun (WGS) entry which is preliminary data.</text>
</comment>
<organism evidence="2 3">
    <name type="scientific">Polyplax serrata</name>
    <name type="common">Common mouse louse</name>
    <dbReference type="NCBI Taxonomy" id="468196"/>
    <lineage>
        <taxon>Eukaryota</taxon>
        <taxon>Metazoa</taxon>
        <taxon>Ecdysozoa</taxon>
        <taxon>Arthropoda</taxon>
        <taxon>Hexapoda</taxon>
        <taxon>Insecta</taxon>
        <taxon>Pterygota</taxon>
        <taxon>Neoptera</taxon>
        <taxon>Paraneoptera</taxon>
        <taxon>Psocodea</taxon>
        <taxon>Troctomorpha</taxon>
        <taxon>Phthiraptera</taxon>
        <taxon>Anoplura</taxon>
        <taxon>Polyplacidae</taxon>
        <taxon>Polyplax</taxon>
    </lineage>
</organism>
<feature type="region of interest" description="Disordered" evidence="1">
    <location>
        <begin position="46"/>
        <end position="96"/>
    </location>
</feature>
<dbReference type="AlphaFoldDB" id="A0AAN8NUY8"/>